<evidence type="ECO:0000313" key="1">
    <source>
        <dbReference type="EMBL" id="RDB59356.1"/>
    </source>
</evidence>
<proteinExistence type="predicted"/>
<accession>A0A369LM96</accession>
<gene>
    <name evidence="1" type="ORF">C1881_04280</name>
</gene>
<reference evidence="1 2" key="1">
    <citation type="journal article" date="2018" name="Elife">
        <title>Discovery and characterization of a prevalent human gut bacterial enzyme sufficient for the inactivation of a family of plant toxins.</title>
        <authorList>
            <person name="Koppel N."/>
            <person name="Bisanz J.E."/>
            <person name="Pandelia M.E."/>
            <person name="Turnbaugh P.J."/>
            <person name="Balskus E.P."/>
        </authorList>
    </citation>
    <scope>NUCLEOTIDE SEQUENCE [LARGE SCALE GENOMIC DNA]</scope>
    <source>
        <strain evidence="1 2">OB21 GAM31</strain>
    </source>
</reference>
<dbReference type="EMBL" id="PPTO01000005">
    <property type="protein sequence ID" value="RDB59356.1"/>
    <property type="molecule type" value="Genomic_DNA"/>
</dbReference>
<organism evidence="1 2">
    <name type="scientific">Slackia isoflavoniconvertens</name>
    <dbReference type="NCBI Taxonomy" id="572010"/>
    <lineage>
        <taxon>Bacteria</taxon>
        <taxon>Bacillati</taxon>
        <taxon>Actinomycetota</taxon>
        <taxon>Coriobacteriia</taxon>
        <taxon>Eggerthellales</taxon>
        <taxon>Eggerthellaceae</taxon>
        <taxon>Slackia</taxon>
    </lineage>
</organism>
<sequence length="140" mass="14720">MYLDAKFEQLAEYDAAIAGDVDADACIVGFGELPDQVFSALCAACAGIGMSDPVIVDASLVGDPARATFVVEALDPAAIIVADGIAAAMLSDGYHAKLPLNAATRLLGRPFVAFESFQGDLSDDKLKQRDWALIKTLKRA</sequence>
<dbReference type="AlphaFoldDB" id="A0A369LM96"/>
<comment type="caution">
    <text evidence="1">The sequence shown here is derived from an EMBL/GenBank/DDBJ whole genome shotgun (WGS) entry which is preliminary data.</text>
</comment>
<name>A0A369LM96_9ACTN</name>
<evidence type="ECO:0000313" key="2">
    <source>
        <dbReference type="Proteomes" id="UP000253975"/>
    </source>
</evidence>
<protein>
    <submittedName>
        <fullName evidence="1">Uncharacterized protein</fullName>
    </submittedName>
</protein>
<dbReference type="Proteomes" id="UP000253975">
    <property type="component" value="Unassembled WGS sequence"/>
</dbReference>